<evidence type="ECO:0000313" key="3">
    <source>
        <dbReference type="EMBL" id="ADI03796.1"/>
    </source>
</evidence>
<dbReference type="PROSITE" id="PS52019">
    <property type="entry name" value="PKS_MFAS_DH"/>
    <property type="match status" value="1"/>
</dbReference>
<comment type="caution">
    <text evidence="1">Lacks conserved residue(s) required for the propagation of feature annotation.</text>
</comment>
<protein>
    <submittedName>
        <fullName evidence="3">Putative polyketide synthase</fullName>
    </submittedName>
</protein>
<dbReference type="Pfam" id="PF14765">
    <property type="entry name" value="PS-DH"/>
    <property type="match status" value="1"/>
</dbReference>
<evidence type="ECO:0000256" key="1">
    <source>
        <dbReference type="PROSITE-ProRule" id="PRU01363"/>
    </source>
</evidence>
<keyword evidence="4" id="KW-1185">Reference proteome</keyword>
<dbReference type="InterPro" id="IPR049900">
    <property type="entry name" value="PKS_mFAS_DH"/>
</dbReference>
<feature type="domain" description="PKS/mFAS DH" evidence="2">
    <location>
        <begin position="1"/>
        <end position="243"/>
    </location>
</feature>
<proteinExistence type="predicted"/>
<dbReference type="KEGG" id="sbh:SBI_00675"/>
<dbReference type="STRING" id="749414.SBI_00675"/>
<evidence type="ECO:0000313" key="4">
    <source>
        <dbReference type="Proteomes" id="UP000000377"/>
    </source>
</evidence>
<feature type="region of interest" description="C-terminal hotdog fold" evidence="1">
    <location>
        <begin position="93"/>
        <end position="243"/>
    </location>
</feature>
<dbReference type="Proteomes" id="UP000000377">
    <property type="component" value="Chromosome"/>
</dbReference>
<accession>D7C2E2</accession>
<dbReference type="InterPro" id="IPR042104">
    <property type="entry name" value="PKS_dehydratase_sf"/>
</dbReference>
<sequence>MDLVLQVLARHGHAMPDVELRNLTILAPLVAGPGEQILTTVGASPAPAGGSRIEVRSRRPQDSADVAHAMVTAHRRPAPDFGGRRLSLPLTGAERLLSIADVYAWVRERELVHSGLMKVGGMVHHRAADSVVALELPQEHSGSAPNFLFHPALFEAGLLGGGVGMHVLDEEHQGDDLYLPLVFESFRAIAPLGPRCFVRVPAASARREDELFRLAVEFYDETGAQIAEIGQLVAKRVRAAESLDVRDGSRSAAVTTTPAQMVSLVPQLENRLTLSAGSRAAARRPAPPSAHWPPGCSRCRAAYG</sequence>
<dbReference type="InterPro" id="IPR049551">
    <property type="entry name" value="PKS_DH_C"/>
</dbReference>
<reference evidence="3 4" key="1">
    <citation type="journal article" date="2010" name="J. Bacteriol.">
        <title>Genome sequence of the milbemycin-producing bacterium Streptomyces bingchenggensis.</title>
        <authorList>
            <person name="Wang X.J."/>
            <person name="Yan Y.J."/>
            <person name="Zhang B."/>
            <person name="An J."/>
            <person name="Wang J.J."/>
            <person name="Tian J."/>
            <person name="Jiang L."/>
            <person name="Chen Y.H."/>
            <person name="Huang S.X."/>
            <person name="Yin M."/>
            <person name="Zhang J."/>
            <person name="Gao A.L."/>
            <person name="Liu C.X."/>
            <person name="Zhu Z.X."/>
            <person name="Xiang W.S."/>
        </authorList>
    </citation>
    <scope>NUCLEOTIDE SEQUENCE [LARGE SCALE GENOMIC DNA]</scope>
    <source>
        <strain evidence="3 4">BCW-1</strain>
    </source>
</reference>
<dbReference type="PATRIC" id="fig|749414.3.peg.691"/>
<dbReference type="eggNOG" id="COG0236">
    <property type="taxonomic scope" value="Bacteria"/>
</dbReference>
<gene>
    <name evidence="3" type="ordered locus">SBI_00675</name>
</gene>
<dbReference type="AlphaFoldDB" id="D7C2E2"/>
<evidence type="ECO:0000259" key="2">
    <source>
        <dbReference type="PROSITE" id="PS52019"/>
    </source>
</evidence>
<dbReference type="Gene3D" id="3.10.129.110">
    <property type="entry name" value="Polyketide synthase dehydratase"/>
    <property type="match status" value="1"/>
</dbReference>
<name>D7C2E2_STRBB</name>
<dbReference type="HOGENOM" id="CLU_915013_0_0_11"/>
<feature type="region of interest" description="N-terminal hotdog fold" evidence="1">
    <location>
        <begin position="1"/>
        <end position="80"/>
    </location>
</feature>
<dbReference type="EMBL" id="CP002047">
    <property type="protein sequence ID" value="ADI03796.1"/>
    <property type="molecule type" value="Genomic_DNA"/>
</dbReference>
<organism evidence="3 4">
    <name type="scientific">Streptomyces bingchenggensis (strain BCW-1)</name>
    <dbReference type="NCBI Taxonomy" id="749414"/>
    <lineage>
        <taxon>Bacteria</taxon>
        <taxon>Bacillati</taxon>
        <taxon>Actinomycetota</taxon>
        <taxon>Actinomycetes</taxon>
        <taxon>Kitasatosporales</taxon>
        <taxon>Streptomycetaceae</taxon>
        <taxon>Streptomyces</taxon>
    </lineage>
</organism>